<feature type="domain" description="Globin" evidence="3">
    <location>
        <begin position="353"/>
        <end position="428"/>
    </location>
</feature>
<dbReference type="GO" id="GO:0071500">
    <property type="term" value="P:cellular response to nitrosative stress"/>
    <property type="evidence" value="ECO:0007669"/>
    <property type="project" value="TreeGrafter"/>
</dbReference>
<dbReference type="SUPFAM" id="SSF46458">
    <property type="entry name" value="Globin-like"/>
    <property type="match status" value="2"/>
</dbReference>
<dbReference type="GO" id="GO:0005344">
    <property type="term" value="F:oxygen carrier activity"/>
    <property type="evidence" value="ECO:0007669"/>
    <property type="project" value="UniProtKB-KW"/>
</dbReference>
<evidence type="ECO:0000256" key="2">
    <source>
        <dbReference type="SAM" id="MobiDB-lite"/>
    </source>
</evidence>
<dbReference type="PANTHER" id="PTHR43396:SF6">
    <property type="entry name" value="ABL201WP"/>
    <property type="match status" value="1"/>
</dbReference>
<keyword evidence="1" id="KW-0408">Iron</keyword>
<evidence type="ECO:0000313" key="4">
    <source>
        <dbReference type="EMBL" id="DBA05401.1"/>
    </source>
</evidence>
<evidence type="ECO:0000313" key="5">
    <source>
        <dbReference type="Proteomes" id="UP001146120"/>
    </source>
</evidence>
<dbReference type="GO" id="GO:0019825">
    <property type="term" value="F:oxygen binding"/>
    <property type="evidence" value="ECO:0007669"/>
    <property type="project" value="InterPro"/>
</dbReference>
<keyword evidence="1" id="KW-0813">Transport</keyword>
<keyword evidence="1" id="KW-0561">Oxygen transport</keyword>
<dbReference type="GO" id="GO:0020037">
    <property type="term" value="F:heme binding"/>
    <property type="evidence" value="ECO:0007669"/>
    <property type="project" value="InterPro"/>
</dbReference>
<reference evidence="4" key="1">
    <citation type="submission" date="2022-11" db="EMBL/GenBank/DDBJ databases">
        <authorList>
            <person name="Morgan W.R."/>
            <person name="Tartar A."/>
        </authorList>
    </citation>
    <scope>NUCLEOTIDE SEQUENCE</scope>
    <source>
        <strain evidence="4">ARSEF 373</strain>
    </source>
</reference>
<dbReference type="GO" id="GO:0071949">
    <property type="term" value="F:FAD binding"/>
    <property type="evidence" value="ECO:0007669"/>
    <property type="project" value="TreeGrafter"/>
</dbReference>
<dbReference type="AlphaFoldDB" id="A0AAV2ZHV9"/>
<dbReference type="InterPro" id="IPR012292">
    <property type="entry name" value="Globin/Proto"/>
</dbReference>
<keyword evidence="1" id="KW-0479">Metal-binding</keyword>
<name>A0AAV2ZHV9_9STRA</name>
<dbReference type="PANTHER" id="PTHR43396">
    <property type="entry name" value="FLAVOHEMOPROTEIN"/>
    <property type="match status" value="1"/>
</dbReference>
<dbReference type="GO" id="GO:0046210">
    <property type="term" value="P:nitric oxide catabolic process"/>
    <property type="evidence" value="ECO:0007669"/>
    <property type="project" value="TreeGrafter"/>
</dbReference>
<comment type="similarity">
    <text evidence="1">Belongs to the globin family.</text>
</comment>
<keyword evidence="5" id="KW-1185">Reference proteome</keyword>
<dbReference type="CDD" id="cd01040">
    <property type="entry name" value="Mb-like"/>
    <property type="match status" value="1"/>
</dbReference>
<organism evidence="4 5">
    <name type="scientific">Lagenidium giganteum</name>
    <dbReference type="NCBI Taxonomy" id="4803"/>
    <lineage>
        <taxon>Eukaryota</taxon>
        <taxon>Sar</taxon>
        <taxon>Stramenopiles</taxon>
        <taxon>Oomycota</taxon>
        <taxon>Peronosporomycetes</taxon>
        <taxon>Pythiales</taxon>
        <taxon>Pythiaceae</taxon>
    </lineage>
</organism>
<proteinExistence type="inferred from homology"/>
<evidence type="ECO:0000256" key="1">
    <source>
        <dbReference type="RuleBase" id="RU000356"/>
    </source>
</evidence>
<dbReference type="EMBL" id="DAKRPA010000001">
    <property type="protein sequence ID" value="DBA05401.1"/>
    <property type="molecule type" value="Genomic_DNA"/>
</dbReference>
<keyword evidence="1" id="KW-0349">Heme</keyword>
<dbReference type="Proteomes" id="UP001146120">
    <property type="component" value="Unassembled WGS sequence"/>
</dbReference>
<reference evidence="4" key="2">
    <citation type="journal article" date="2023" name="Microbiol Resour">
        <title>Decontamination and Annotation of the Draft Genome Sequence of the Oomycete Lagenidium giganteum ARSEF 373.</title>
        <authorList>
            <person name="Morgan W.R."/>
            <person name="Tartar A."/>
        </authorList>
    </citation>
    <scope>NUCLEOTIDE SEQUENCE</scope>
    <source>
        <strain evidence="4">ARSEF 373</strain>
    </source>
</reference>
<accession>A0AAV2ZHV9</accession>
<protein>
    <recommendedName>
        <fullName evidence="3">Globin domain-containing protein</fullName>
    </recommendedName>
</protein>
<sequence length="449" mass="50837">MGACQSKVGIAPDSPAKTRRGKKLSRAQLHLVKKYLPNFALTEGARPEHVRTVGAFWNAVFRDSESTQGTSSASGTSGASAASTVSYTSISRAKVKVQQLPRRVLLLSRFYSYLDKHAPQLSPVFQASYDVRSNVLEHITVGMRSLLQFATDMDKMLAITRTHLRFGVQPEYYDPLGLALLHALKEVSRHYWTQQVEFAWRQLYGYCSLLLLEIQLNALEPATTPRKSRQSDRDKRLPKEQIALVKKYLPSFNYSYESTEEHRRLAALNWNAVFSKDERVRAMRAPGSEVDDVDSVSSVSQLSGRSVRRLPVVAESEYQPSVIGLLYDIFYEYVEANEPELKDVFRSSMHTKSKVLLHISLGMRTLLQAPDMADRVVQLTDTHMMFGVEMQHFNPLGLALIHALKNCSGDEWSAEVETAWRRLFGHCSAILLQAQQNAVKRKPTKTMRR</sequence>
<dbReference type="InterPro" id="IPR009050">
    <property type="entry name" value="Globin-like_sf"/>
</dbReference>
<comment type="caution">
    <text evidence="4">The sequence shown here is derived from an EMBL/GenBank/DDBJ whole genome shotgun (WGS) entry which is preliminary data.</text>
</comment>
<evidence type="ECO:0000259" key="3">
    <source>
        <dbReference type="Pfam" id="PF00042"/>
    </source>
</evidence>
<dbReference type="GO" id="GO:0008941">
    <property type="term" value="F:nitric oxide dioxygenase NAD(P)H activity"/>
    <property type="evidence" value="ECO:0007669"/>
    <property type="project" value="TreeGrafter"/>
</dbReference>
<dbReference type="InterPro" id="IPR000971">
    <property type="entry name" value="Globin"/>
</dbReference>
<gene>
    <name evidence="4" type="ORF">N0F65_007563</name>
</gene>
<dbReference type="InterPro" id="IPR044399">
    <property type="entry name" value="Mb-like_M"/>
</dbReference>
<dbReference type="Gene3D" id="1.10.490.10">
    <property type="entry name" value="Globins"/>
    <property type="match status" value="2"/>
</dbReference>
<dbReference type="Pfam" id="PF00042">
    <property type="entry name" value="Globin"/>
    <property type="match status" value="1"/>
</dbReference>
<feature type="region of interest" description="Disordered" evidence="2">
    <location>
        <begin position="1"/>
        <end position="23"/>
    </location>
</feature>